<name>A0A0P1EZ20_9RHOB</name>
<dbReference type="PANTHER" id="PTHR43510">
    <property type="entry name" value="AMINOTRANSFERASE FUNCTION, HYPOTHETICAL (EUROFUNG)"/>
    <property type="match status" value="1"/>
</dbReference>
<dbReference type="EMBL" id="CYRX01000025">
    <property type="protein sequence ID" value="CUH60473.1"/>
    <property type="molecule type" value="Genomic_DNA"/>
</dbReference>
<dbReference type="AlphaFoldDB" id="A0A0P1EZ20"/>
<keyword evidence="2" id="KW-0670">Pyruvate</keyword>
<feature type="domain" description="Aminotransferase class I/classII large" evidence="1">
    <location>
        <begin position="58"/>
        <end position="367"/>
    </location>
</feature>
<dbReference type="RefSeq" id="WP_058123431.1">
    <property type="nucleotide sequence ID" value="NZ_CYRX01000025.1"/>
</dbReference>
<gene>
    <name evidence="2" type="primary">aruH_1</name>
    <name evidence="2" type="ORF">THS5294_01767</name>
</gene>
<dbReference type="InterPro" id="IPR004839">
    <property type="entry name" value="Aminotransferase_I/II_large"/>
</dbReference>
<reference evidence="2 3" key="1">
    <citation type="submission" date="2015-09" db="EMBL/GenBank/DDBJ databases">
        <authorList>
            <consortium name="Swine Surveillance"/>
        </authorList>
    </citation>
    <scope>NUCLEOTIDE SEQUENCE [LARGE SCALE GENOMIC DNA]</scope>
    <source>
        <strain evidence="2 3">CECT 5294</strain>
    </source>
</reference>
<proteinExistence type="predicted"/>
<dbReference type="Gene3D" id="3.40.640.10">
    <property type="entry name" value="Type I PLP-dependent aspartate aminotransferase-like (Major domain)"/>
    <property type="match status" value="1"/>
</dbReference>
<dbReference type="STRING" id="266809.PM03_05090"/>
<dbReference type="InterPro" id="IPR015422">
    <property type="entry name" value="PyrdxlP-dep_Trfase_small"/>
</dbReference>
<dbReference type="EC" id="2.6.1.84" evidence="2"/>
<dbReference type="PANTHER" id="PTHR43510:SF1">
    <property type="entry name" value="AMINOTRANSFERASE FUNCTION, HYPOTHETICAL (EUROFUNG)"/>
    <property type="match status" value="1"/>
</dbReference>
<keyword evidence="2" id="KW-0808">Transferase</keyword>
<keyword evidence="2" id="KW-0032">Aminotransferase</keyword>
<dbReference type="GO" id="GO:0008483">
    <property type="term" value="F:transaminase activity"/>
    <property type="evidence" value="ECO:0007669"/>
    <property type="project" value="UniProtKB-KW"/>
</dbReference>
<evidence type="ECO:0000313" key="3">
    <source>
        <dbReference type="Proteomes" id="UP000051298"/>
    </source>
</evidence>
<dbReference type="Proteomes" id="UP000051298">
    <property type="component" value="Unassembled WGS sequence"/>
</dbReference>
<dbReference type="CDD" id="cd00609">
    <property type="entry name" value="AAT_like"/>
    <property type="match status" value="1"/>
</dbReference>
<dbReference type="eggNOG" id="COG0436">
    <property type="taxonomic scope" value="Bacteria"/>
</dbReference>
<dbReference type="Pfam" id="PF00155">
    <property type="entry name" value="Aminotran_1_2"/>
    <property type="match status" value="1"/>
</dbReference>
<accession>A0A0P1EZ20</accession>
<dbReference type="InterPro" id="IPR015421">
    <property type="entry name" value="PyrdxlP-dep_Trfase_major"/>
</dbReference>
<dbReference type="InterPro" id="IPR015424">
    <property type="entry name" value="PyrdxlP-dep_Trfase"/>
</dbReference>
<dbReference type="GO" id="GO:0030170">
    <property type="term" value="F:pyridoxal phosphate binding"/>
    <property type="evidence" value="ECO:0007669"/>
    <property type="project" value="InterPro"/>
</dbReference>
<dbReference type="SUPFAM" id="SSF53383">
    <property type="entry name" value="PLP-dependent transferases"/>
    <property type="match status" value="1"/>
</dbReference>
<dbReference type="Gene3D" id="3.90.1150.10">
    <property type="entry name" value="Aspartate Aminotransferase, domain 1"/>
    <property type="match status" value="1"/>
</dbReference>
<protein>
    <submittedName>
        <fullName evidence="2">Arginine--pyruvate transaminase AruH</fullName>
        <ecNumber evidence="2">2.6.1.84</ecNumber>
    </submittedName>
</protein>
<organism evidence="2 3">
    <name type="scientific">Thalassobacter stenotrophicus</name>
    <dbReference type="NCBI Taxonomy" id="266809"/>
    <lineage>
        <taxon>Bacteria</taxon>
        <taxon>Pseudomonadati</taxon>
        <taxon>Pseudomonadota</taxon>
        <taxon>Alphaproteobacteria</taxon>
        <taxon>Rhodobacterales</taxon>
        <taxon>Roseobacteraceae</taxon>
        <taxon>Thalassobacter</taxon>
    </lineage>
</organism>
<sequence length="390" mass="42805">MNKQPPASPLRDFALEVHFSKWEFNARHHLTASDMESLSLRDLLALGTDADREAFEATSLGYTETWGAPDLRTAIAATYDTMAQDNILTLAGAGEGLYALARVLLGPNDHAIVPTPNYQSAETVPAAICETTGVPMRIEGGKWRLDIDAIKDAIRPNTRLISLNFPHNPTGALMPRADLNALITLARADGIYILCDEVYRGVELDPNLQMPQIADVYERGISLNVLSKAYGLPGLRIGWLASPDLDVLQRVERYKHYLSICNAAPAERLGMIALAAREQIFARNRALLRRNLTAFEALLDDFPGLIDFSAPEGGCVAYPRYTGPGTVETFCADLIENHGILLLPAALYRSDLGATPDDRFRIGLGRDRAVADGITALRRYFEDHKAEFAA</sequence>
<evidence type="ECO:0000259" key="1">
    <source>
        <dbReference type="Pfam" id="PF00155"/>
    </source>
</evidence>
<evidence type="ECO:0000313" key="2">
    <source>
        <dbReference type="EMBL" id="CUH60473.1"/>
    </source>
</evidence>